<comment type="similarity">
    <text evidence="4">Belongs to the glycosyl hydrolase 100 family.</text>
</comment>
<dbReference type="AlphaFoldDB" id="A0AAD3XTT0"/>
<dbReference type="PANTHER" id="PTHR31916">
    <property type="match status" value="1"/>
</dbReference>
<feature type="compositionally biased region" description="Polar residues" evidence="5">
    <location>
        <begin position="194"/>
        <end position="203"/>
    </location>
</feature>
<evidence type="ECO:0000256" key="3">
    <source>
        <dbReference type="ARBA" id="ARBA00023295"/>
    </source>
</evidence>
<keyword evidence="1 4" id="KW-0378">Hydrolase</keyword>
<accession>A0AAD3XTT0</accession>
<organism evidence="6 7">
    <name type="scientific">Nepenthes gracilis</name>
    <name type="common">Slender pitcher plant</name>
    <dbReference type="NCBI Taxonomy" id="150966"/>
    <lineage>
        <taxon>Eukaryota</taxon>
        <taxon>Viridiplantae</taxon>
        <taxon>Streptophyta</taxon>
        <taxon>Embryophyta</taxon>
        <taxon>Tracheophyta</taxon>
        <taxon>Spermatophyta</taxon>
        <taxon>Magnoliopsida</taxon>
        <taxon>eudicotyledons</taxon>
        <taxon>Gunneridae</taxon>
        <taxon>Pentapetalae</taxon>
        <taxon>Caryophyllales</taxon>
        <taxon>Nepenthaceae</taxon>
        <taxon>Nepenthes</taxon>
    </lineage>
</organism>
<dbReference type="Pfam" id="PF12899">
    <property type="entry name" value="Glyco_hydro_100"/>
    <property type="match status" value="1"/>
</dbReference>
<evidence type="ECO:0000313" key="6">
    <source>
        <dbReference type="EMBL" id="GMH17322.1"/>
    </source>
</evidence>
<evidence type="ECO:0000256" key="1">
    <source>
        <dbReference type="ARBA" id="ARBA00022801"/>
    </source>
</evidence>
<feature type="compositionally biased region" description="Polar residues" evidence="5">
    <location>
        <begin position="168"/>
        <end position="181"/>
    </location>
</feature>
<dbReference type="EC" id="3.2.1.26" evidence="4"/>
<dbReference type="GO" id="GO:0005987">
    <property type="term" value="P:sucrose catabolic process"/>
    <property type="evidence" value="ECO:0007669"/>
    <property type="project" value="TreeGrafter"/>
</dbReference>
<dbReference type="PANTHER" id="PTHR31916:SF28">
    <property type="entry name" value="NEUTRAL_ALKALINE INVERTASE 3, CHLOROPLASTIC"/>
    <property type="match status" value="1"/>
</dbReference>
<evidence type="ECO:0000256" key="5">
    <source>
        <dbReference type="SAM" id="MobiDB-lite"/>
    </source>
</evidence>
<proteinExistence type="inferred from homology"/>
<dbReference type="EMBL" id="BSYO01000017">
    <property type="protein sequence ID" value="GMH17322.1"/>
    <property type="molecule type" value="Genomic_DNA"/>
</dbReference>
<evidence type="ECO:0000256" key="2">
    <source>
        <dbReference type="ARBA" id="ARBA00023277"/>
    </source>
</evidence>
<dbReference type="InterPro" id="IPR024746">
    <property type="entry name" value="Glyco_hydro_100"/>
</dbReference>
<dbReference type="Proteomes" id="UP001279734">
    <property type="component" value="Unassembled WGS sequence"/>
</dbReference>
<evidence type="ECO:0000313" key="7">
    <source>
        <dbReference type="Proteomes" id="UP001279734"/>
    </source>
</evidence>
<dbReference type="GO" id="GO:0033926">
    <property type="term" value="F:endo-alpha-N-acetylgalactosaminidase activity"/>
    <property type="evidence" value="ECO:0007669"/>
    <property type="project" value="UniProtKB-UniRule"/>
</dbReference>
<keyword evidence="3 4" id="KW-0326">Glycosidase</keyword>
<feature type="region of interest" description="Disordered" evidence="5">
    <location>
        <begin position="83"/>
        <end position="203"/>
    </location>
</feature>
<protein>
    <recommendedName>
        <fullName evidence="4">Alkaline/neutral invertase</fullName>
        <ecNumber evidence="4">3.2.1.26</ecNumber>
    </recommendedName>
</protein>
<keyword evidence="7" id="KW-1185">Reference proteome</keyword>
<dbReference type="GO" id="GO:0009507">
    <property type="term" value="C:chloroplast"/>
    <property type="evidence" value="ECO:0007669"/>
    <property type="project" value="TreeGrafter"/>
</dbReference>
<gene>
    <name evidence="6" type="ORF">Nepgr_019163</name>
</gene>
<dbReference type="GO" id="GO:0004575">
    <property type="term" value="F:sucrose alpha-glucosidase activity"/>
    <property type="evidence" value="ECO:0007669"/>
    <property type="project" value="TreeGrafter"/>
</dbReference>
<keyword evidence="2 4" id="KW-0119">Carbohydrate metabolism</keyword>
<comment type="function">
    <text evidence="4">Invertase that cleaves sucrose into glucose and fructose.</text>
</comment>
<comment type="catalytic activity">
    <reaction evidence="4">
        <text>Hydrolysis of terminal non-reducing beta-D-fructofuranoside residues in beta-D-fructofuranosides.</text>
        <dbReference type="EC" id="3.2.1.26"/>
    </reaction>
</comment>
<sequence>MFPTLLVIDGSCLIDHRMGIHGHPLKIEVLFYSSLLSSREILALADESPNLTQVIAAMHTLKAALKPEKSLSHGFSEQKTMWRSDWSSVGGEDGLDQENPKWLESPTALPADPQNKSAKQTPTPTPILTPKASLTPNRAQNHPFLHPQPPAAPSPAKTCPIQREGRSYRSSQTRSLRSNGSVCPHQNRGGGSRGTKTNYKAAT</sequence>
<evidence type="ECO:0000256" key="4">
    <source>
        <dbReference type="RuleBase" id="RU367047"/>
    </source>
</evidence>
<reference evidence="6" key="1">
    <citation type="submission" date="2023-05" db="EMBL/GenBank/DDBJ databases">
        <title>Nepenthes gracilis genome sequencing.</title>
        <authorList>
            <person name="Fukushima K."/>
        </authorList>
    </citation>
    <scope>NUCLEOTIDE SEQUENCE</scope>
    <source>
        <strain evidence="6">SING2019-196</strain>
    </source>
</reference>
<name>A0AAD3XTT0_NEPGR</name>
<comment type="caution">
    <text evidence="6">The sequence shown here is derived from an EMBL/GenBank/DDBJ whole genome shotgun (WGS) entry which is preliminary data.</text>
</comment>